<protein>
    <submittedName>
        <fullName evidence="1">Uncharacterized protein</fullName>
    </submittedName>
</protein>
<proteinExistence type="predicted"/>
<dbReference type="EMBL" id="GBRH01233056">
    <property type="protein sequence ID" value="JAD64839.1"/>
    <property type="molecule type" value="Transcribed_RNA"/>
</dbReference>
<reference evidence="1" key="1">
    <citation type="submission" date="2014-09" db="EMBL/GenBank/DDBJ databases">
        <authorList>
            <person name="Magalhaes I.L.F."/>
            <person name="Oliveira U."/>
            <person name="Santos F.R."/>
            <person name="Vidigal T.H.D.A."/>
            <person name="Brescovit A.D."/>
            <person name="Santos A.J."/>
        </authorList>
    </citation>
    <scope>NUCLEOTIDE SEQUENCE</scope>
    <source>
        <tissue evidence="1">Shoot tissue taken approximately 20 cm above the soil surface</tissue>
    </source>
</reference>
<dbReference type="AlphaFoldDB" id="A0A0A9BLI0"/>
<accession>A0A0A9BLI0</accession>
<name>A0A0A9BLI0_ARUDO</name>
<reference evidence="1" key="2">
    <citation type="journal article" date="2015" name="Data Brief">
        <title>Shoot transcriptome of the giant reed, Arundo donax.</title>
        <authorList>
            <person name="Barrero R.A."/>
            <person name="Guerrero F.D."/>
            <person name="Moolhuijzen P."/>
            <person name="Goolsby J.A."/>
            <person name="Tidwell J."/>
            <person name="Bellgard S.E."/>
            <person name="Bellgard M.I."/>
        </authorList>
    </citation>
    <scope>NUCLEOTIDE SEQUENCE</scope>
    <source>
        <tissue evidence="1">Shoot tissue taken approximately 20 cm above the soil surface</tissue>
    </source>
</reference>
<evidence type="ECO:0000313" key="1">
    <source>
        <dbReference type="EMBL" id="JAD64839.1"/>
    </source>
</evidence>
<organism evidence="1">
    <name type="scientific">Arundo donax</name>
    <name type="common">Giant reed</name>
    <name type="synonym">Donax arundinaceus</name>
    <dbReference type="NCBI Taxonomy" id="35708"/>
    <lineage>
        <taxon>Eukaryota</taxon>
        <taxon>Viridiplantae</taxon>
        <taxon>Streptophyta</taxon>
        <taxon>Embryophyta</taxon>
        <taxon>Tracheophyta</taxon>
        <taxon>Spermatophyta</taxon>
        <taxon>Magnoliopsida</taxon>
        <taxon>Liliopsida</taxon>
        <taxon>Poales</taxon>
        <taxon>Poaceae</taxon>
        <taxon>PACMAD clade</taxon>
        <taxon>Arundinoideae</taxon>
        <taxon>Arundineae</taxon>
        <taxon>Arundo</taxon>
    </lineage>
</organism>
<sequence length="51" mass="5957">MTQKYSSYQLTYSEFITAIYYLIQEFRIAEMPLQCASSLAWLFVMAAVFTS</sequence>